<organism evidence="2 3">
    <name type="scientific">Sphingomonas aurantiaca</name>
    <dbReference type="NCBI Taxonomy" id="185949"/>
    <lineage>
        <taxon>Bacteria</taxon>
        <taxon>Pseudomonadati</taxon>
        <taxon>Pseudomonadota</taxon>
        <taxon>Alphaproteobacteria</taxon>
        <taxon>Sphingomonadales</taxon>
        <taxon>Sphingomonadaceae</taxon>
        <taxon>Sphingomonas</taxon>
    </lineage>
</organism>
<sequence>MAFDPVTLQHLEDALSEAFPYHSGLDAFVSRCGLSATQLKTARDRAEAKNAGSRFDKAPKRFVAQMVIEDLGTAGDAGDRVIAAMITSLTQLPLIGASAAAQAAIAALKVKIKTDQQVKAEQRADRDRAVADAKRTQERAQEEARAARVDKRDALRDRFLTLMQEPNAQSRGYLFETFLNDLFAFEGLDPRKSFKLVGEQIDGAFVWRTRTYLVEAKWTKDSAAGKEFGAFNYKIEGKTADTRGMFISVNGYSPEAITGMNGKGALKFVCLDGAHLMRALSSDDGLPPLLERLWRHADETGEAYLPASRL</sequence>
<dbReference type="Proteomes" id="UP000244189">
    <property type="component" value="Unassembled WGS sequence"/>
</dbReference>
<dbReference type="RefSeq" id="WP_107959165.1">
    <property type="nucleotide sequence ID" value="NZ_QAOG01000005.1"/>
</dbReference>
<evidence type="ECO:0008006" key="4">
    <source>
        <dbReference type="Google" id="ProtNLM"/>
    </source>
</evidence>
<feature type="coiled-coil region" evidence="1">
    <location>
        <begin position="130"/>
        <end position="157"/>
    </location>
</feature>
<dbReference type="AlphaFoldDB" id="A0A2T5GJC9"/>
<gene>
    <name evidence="2" type="ORF">C8J26_3176</name>
</gene>
<comment type="caution">
    <text evidence="2">The sequence shown here is derived from an EMBL/GenBank/DDBJ whole genome shotgun (WGS) entry which is preliminary data.</text>
</comment>
<dbReference type="SUPFAM" id="SSF52980">
    <property type="entry name" value="Restriction endonuclease-like"/>
    <property type="match status" value="1"/>
</dbReference>
<proteinExistence type="predicted"/>
<keyword evidence="1" id="KW-0175">Coiled coil</keyword>
<dbReference type="InterPro" id="IPR011335">
    <property type="entry name" value="Restrct_endonuc-II-like"/>
</dbReference>
<evidence type="ECO:0000256" key="1">
    <source>
        <dbReference type="SAM" id="Coils"/>
    </source>
</evidence>
<accession>A0A2T5GJC9</accession>
<keyword evidence="3" id="KW-1185">Reference proteome</keyword>
<protein>
    <recommendedName>
        <fullName evidence="4">Restriction endonuclease type IV Mrr domain-containing protein</fullName>
    </recommendedName>
</protein>
<dbReference type="EMBL" id="QAOG01000005">
    <property type="protein sequence ID" value="PTQ59426.1"/>
    <property type="molecule type" value="Genomic_DNA"/>
</dbReference>
<name>A0A2T5GJC9_9SPHN</name>
<evidence type="ECO:0000313" key="2">
    <source>
        <dbReference type="EMBL" id="PTQ59426.1"/>
    </source>
</evidence>
<reference evidence="2 3" key="1">
    <citation type="submission" date="2018-04" db="EMBL/GenBank/DDBJ databases">
        <title>Genomic Encyclopedia of Type Strains, Phase III (KMG-III): the genomes of soil and plant-associated and newly described type strains.</title>
        <authorList>
            <person name="Whitman W."/>
        </authorList>
    </citation>
    <scope>NUCLEOTIDE SEQUENCE [LARGE SCALE GENOMIC DNA]</scope>
    <source>
        <strain evidence="2 3">MA101b</strain>
    </source>
</reference>
<evidence type="ECO:0000313" key="3">
    <source>
        <dbReference type="Proteomes" id="UP000244189"/>
    </source>
</evidence>